<dbReference type="EMBL" id="CP002299">
    <property type="protein sequence ID" value="ADP80648.1"/>
    <property type="molecule type" value="Genomic_DNA"/>
</dbReference>
<keyword evidence="3 7" id="KW-0479">Metal-binding</keyword>
<dbReference type="PANTHER" id="PTHR46696:SF1">
    <property type="entry name" value="CYTOCHROME P450 YJIB-RELATED"/>
    <property type="match status" value="1"/>
</dbReference>
<feature type="region of interest" description="Disordered" evidence="8">
    <location>
        <begin position="1"/>
        <end position="52"/>
    </location>
</feature>
<dbReference type="CDD" id="cd20625">
    <property type="entry name" value="CYP164-like"/>
    <property type="match status" value="1"/>
</dbReference>
<evidence type="ECO:0000256" key="6">
    <source>
        <dbReference type="ARBA" id="ARBA00023033"/>
    </source>
</evidence>
<dbReference type="HOGENOM" id="CLU_033716_2_0_11"/>
<name>E3J550_PSEI1</name>
<evidence type="ECO:0000313" key="10">
    <source>
        <dbReference type="Proteomes" id="UP000002484"/>
    </source>
</evidence>
<dbReference type="SUPFAM" id="SSF48264">
    <property type="entry name" value="Cytochrome P450"/>
    <property type="match status" value="1"/>
</dbReference>
<dbReference type="PRINTS" id="PR00359">
    <property type="entry name" value="BP450"/>
</dbReference>
<dbReference type="Proteomes" id="UP000002484">
    <property type="component" value="Chromosome"/>
</dbReference>
<dbReference type="Gene3D" id="1.10.630.10">
    <property type="entry name" value="Cytochrome P450"/>
    <property type="match status" value="1"/>
</dbReference>
<keyword evidence="4 7" id="KW-0560">Oxidoreductase</keyword>
<dbReference type="GO" id="GO:0020037">
    <property type="term" value="F:heme binding"/>
    <property type="evidence" value="ECO:0007669"/>
    <property type="project" value="InterPro"/>
</dbReference>
<evidence type="ECO:0000256" key="4">
    <source>
        <dbReference type="ARBA" id="ARBA00023002"/>
    </source>
</evidence>
<proteinExistence type="inferred from homology"/>
<gene>
    <name evidence="9" type="ordered locus">FraEuI1c_2615</name>
</gene>
<reference evidence="9 10" key="1">
    <citation type="submission" date="2010-10" db="EMBL/GenBank/DDBJ databases">
        <title>Complete sequence of Frankia sp. EuI1c.</title>
        <authorList>
            <consortium name="US DOE Joint Genome Institute"/>
            <person name="Lucas S."/>
            <person name="Copeland A."/>
            <person name="Lapidus A."/>
            <person name="Cheng J.-F."/>
            <person name="Bruce D."/>
            <person name="Goodwin L."/>
            <person name="Pitluck S."/>
            <person name="Chertkov O."/>
            <person name="Detter J.C."/>
            <person name="Han C."/>
            <person name="Tapia R."/>
            <person name="Land M."/>
            <person name="Hauser L."/>
            <person name="Jeffries C."/>
            <person name="Kyrpides N."/>
            <person name="Ivanova N."/>
            <person name="Mikhailova N."/>
            <person name="Beauchemin N."/>
            <person name="Sen A."/>
            <person name="Sur S.A."/>
            <person name="Gtari M."/>
            <person name="Wall L."/>
            <person name="Tisa L."/>
            <person name="Woyke T."/>
        </authorList>
    </citation>
    <scope>NUCLEOTIDE SEQUENCE [LARGE SCALE GENOMIC DNA]</scope>
    <source>
        <strain evidence="10">DSM 45817 / CECT 9037 / EuI1c</strain>
    </source>
</reference>
<dbReference type="KEGG" id="fri:FraEuI1c_2615"/>
<evidence type="ECO:0000256" key="1">
    <source>
        <dbReference type="ARBA" id="ARBA00010617"/>
    </source>
</evidence>
<dbReference type="PROSITE" id="PS00086">
    <property type="entry name" value="CYTOCHROME_P450"/>
    <property type="match status" value="1"/>
</dbReference>
<dbReference type="InterPro" id="IPR036396">
    <property type="entry name" value="Cyt_P450_sf"/>
</dbReference>
<dbReference type="FunCoup" id="E3J550">
    <property type="interactions" value="28"/>
</dbReference>
<evidence type="ECO:0000256" key="8">
    <source>
        <dbReference type="SAM" id="MobiDB-lite"/>
    </source>
</evidence>
<evidence type="ECO:0000256" key="7">
    <source>
        <dbReference type="RuleBase" id="RU000461"/>
    </source>
</evidence>
<dbReference type="Pfam" id="PF00067">
    <property type="entry name" value="p450"/>
    <property type="match status" value="1"/>
</dbReference>
<organism evidence="9 10">
    <name type="scientific">Pseudofrankia inefficax (strain DSM 45817 / CECT 9037 / DDB 130130 / EuI1c)</name>
    <name type="common">Frankia inefficax</name>
    <dbReference type="NCBI Taxonomy" id="298654"/>
    <lineage>
        <taxon>Bacteria</taxon>
        <taxon>Bacillati</taxon>
        <taxon>Actinomycetota</taxon>
        <taxon>Actinomycetes</taxon>
        <taxon>Frankiales</taxon>
        <taxon>Frankiaceae</taxon>
        <taxon>Pseudofrankia</taxon>
    </lineage>
</organism>
<protein>
    <submittedName>
        <fullName evidence="9">Cytochrome P450</fullName>
    </submittedName>
</protein>
<feature type="region of interest" description="Disordered" evidence="8">
    <location>
        <begin position="484"/>
        <end position="511"/>
    </location>
</feature>
<keyword evidence="10" id="KW-1185">Reference proteome</keyword>
<dbReference type="InParanoid" id="E3J550"/>
<dbReference type="eggNOG" id="COG2124">
    <property type="taxonomic scope" value="Bacteria"/>
</dbReference>
<dbReference type="InterPro" id="IPR017972">
    <property type="entry name" value="Cyt_P450_CS"/>
</dbReference>
<comment type="similarity">
    <text evidence="1 7">Belongs to the cytochrome P450 family.</text>
</comment>
<evidence type="ECO:0000313" key="9">
    <source>
        <dbReference type="EMBL" id="ADP80648.1"/>
    </source>
</evidence>
<evidence type="ECO:0000256" key="3">
    <source>
        <dbReference type="ARBA" id="ARBA00022723"/>
    </source>
</evidence>
<evidence type="ECO:0000256" key="5">
    <source>
        <dbReference type="ARBA" id="ARBA00023004"/>
    </source>
</evidence>
<dbReference type="InterPro" id="IPR001128">
    <property type="entry name" value="Cyt_P450"/>
</dbReference>
<dbReference type="GO" id="GO:0004497">
    <property type="term" value="F:monooxygenase activity"/>
    <property type="evidence" value="ECO:0007669"/>
    <property type="project" value="UniProtKB-KW"/>
</dbReference>
<feature type="compositionally biased region" description="Gly residues" evidence="8">
    <location>
        <begin position="492"/>
        <end position="504"/>
    </location>
</feature>
<dbReference type="RefSeq" id="WP_013423766.1">
    <property type="nucleotide sequence ID" value="NC_014666.1"/>
</dbReference>
<keyword evidence="6 7" id="KW-0503">Monooxygenase</keyword>
<dbReference type="AlphaFoldDB" id="E3J550"/>
<keyword evidence="2 7" id="KW-0349">Heme</keyword>
<accession>E3J550</accession>
<dbReference type="STRING" id="298654.FraEuI1c_2615"/>
<sequence>MSAHETAAGPAVAAQPAATQPAIAEQAATTQPATTQPAIARPAAAQPAATRPAIAQPAIAQPSGASHGYAPHAYAPEVVFDAFDSEHWPNPYPRYAVARAARPLFPTPLGVHLVTRYEDCAAILQDDTWSHAHEAQLFHPGVDTTDLPASFLWMDPPDHTRLRGLVSKAFTPRTVAALRPRVERLVRELFDAILAAGETGDAGEADAITALAYPLPLTVIAELIGAPAADHPDLQRWSRALARGFDPDPLLTPEEREGRSAAAREFVAYFRGLIAWRRAEPADDLISELAAVEERGDVLTEDEVLATCVTLLVAGHETSVNLVANGLLALIRHPDQYALLRSSPELVVPAVEEMLRYDSPVHLTTRLAHRRTELAGRTFEAGDGVALLFGSANRDPAAFPDPERFDVTRYAGRSPARRHLTFSLGIHYCLGAPLARLEMELVLRELLRRGLTMTLLTDRLAYRRNLVLRGLASLPVRFEEPGVPAPRLAAGRGSGRLAGRGSGQRAGLDPS</sequence>
<dbReference type="FunFam" id="1.10.630.10:FF:000018">
    <property type="entry name" value="Cytochrome P450 monooxygenase"/>
    <property type="match status" value="1"/>
</dbReference>
<dbReference type="GO" id="GO:0005506">
    <property type="term" value="F:iron ion binding"/>
    <property type="evidence" value="ECO:0007669"/>
    <property type="project" value="InterPro"/>
</dbReference>
<dbReference type="GO" id="GO:0016705">
    <property type="term" value="F:oxidoreductase activity, acting on paired donors, with incorporation or reduction of molecular oxygen"/>
    <property type="evidence" value="ECO:0007669"/>
    <property type="project" value="InterPro"/>
</dbReference>
<dbReference type="InterPro" id="IPR002397">
    <property type="entry name" value="Cyt_P450_B"/>
</dbReference>
<keyword evidence="5 7" id="KW-0408">Iron</keyword>
<dbReference type="PANTHER" id="PTHR46696">
    <property type="entry name" value="P450, PUTATIVE (EUROFUNG)-RELATED"/>
    <property type="match status" value="1"/>
</dbReference>
<evidence type="ECO:0000256" key="2">
    <source>
        <dbReference type="ARBA" id="ARBA00022617"/>
    </source>
</evidence>